<dbReference type="InterPro" id="IPR008144">
    <property type="entry name" value="Guanylate_kin-like_dom"/>
</dbReference>
<gene>
    <name evidence="5" type="ORF">CVLEPA_LOCUS2438</name>
</gene>
<feature type="compositionally biased region" description="Basic residues" evidence="2">
    <location>
        <begin position="1351"/>
        <end position="1362"/>
    </location>
</feature>
<dbReference type="SUPFAM" id="SSF52540">
    <property type="entry name" value="P-loop containing nucleoside triphosphate hydrolases"/>
    <property type="match status" value="1"/>
</dbReference>
<feature type="region of interest" description="Disordered" evidence="2">
    <location>
        <begin position="693"/>
        <end position="757"/>
    </location>
</feature>
<feature type="region of interest" description="Disordered" evidence="2">
    <location>
        <begin position="1"/>
        <end position="32"/>
    </location>
</feature>
<comment type="caution">
    <text evidence="5">The sequence shown here is derived from an EMBL/GenBank/DDBJ whole genome shotgun (WGS) entry which is preliminary data.</text>
</comment>
<dbReference type="PANTHER" id="PTHR46360">
    <property type="entry name" value="DISKS LARGE HOMOLOG 5"/>
    <property type="match status" value="1"/>
</dbReference>
<dbReference type="PROSITE" id="PS50106">
    <property type="entry name" value="PDZ"/>
    <property type="match status" value="2"/>
</dbReference>
<dbReference type="InterPro" id="IPR001478">
    <property type="entry name" value="PDZ"/>
</dbReference>
<feature type="compositionally biased region" description="Basic and acidic residues" evidence="2">
    <location>
        <begin position="1317"/>
        <end position="1330"/>
    </location>
</feature>
<dbReference type="Gene3D" id="3.40.50.300">
    <property type="entry name" value="P-loop containing nucleotide triphosphate hydrolases"/>
    <property type="match status" value="1"/>
</dbReference>
<dbReference type="InterPro" id="IPR053004">
    <property type="entry name" value="MAGUK_Signaling_Regulators"/>
</dbReference>
<dbReference type="SUPFAM" id="SSF50156">
    <property type="entry name" value="PDZ domain-like"/>
    <property type="match status" value="2"/>
</dbReference>
<evidence type="ECO:0000256" key="1">
    <source>
        <dbReference type="SAM" id="Coils"/>
    </source>
</evidence>
<feature type="domain" description="PDZ" evidence="4">
    <location>
        <begin position="1020"/>
        <end position="1088"/>
    </location>
</feature>
<dbReference type="InterPro" id="IPR027417">
    <property type="entry name" value="P-loop_NTPase"/>
</dbReference>
<dbReference type="PROSITE" id="PS50052">
    <property type="entry name" value="GUANYLATE_KINASE_2"/>
    <property type="match status" value="1"/>
</dbReference>
<feature type="domain" description="Guanylate kinase-like" evidence="3">
    <location>
        <begin position="1476"/>
        <end position="1570"/>
    </location>
</feature>
<feature type="compositionally biased region" description="Polar residues" evidence="2">
    <location>
        <begin position="902"/>
        <end position="928"/>
    </location>
</feature>
<evidence type="ECO:0000313" key="6">
    <source>
        <dbReference type="Proteomes" id="UP001642483"/>
    </source>
</evidence>
<dbReference type="SMART" id="SM00228">
    <property type="entry name" value="PDZ"/>
    <property type="match status" value="3"/>
</dbReference>
<feature type="region of interest" description="Disordered" evidence="2">
    <location>
        <begin position="861"/>
        <end position="939"/>
    </location>
</feature>
<feature type="compositionally biased region" description="Low complexity" evidence="2">
    <location>
        <begin position="731"/>
        <end position="751"/>
    </location>
</feature>
<reference evidence="5 6" key="1">
    <citation type="submission" date="2024-02" db="EMBL/GenBank/DDBJ databases">
        <authorList>
            <person name="Daric V."/>
            <person name="Darras S."/>
        </authorList>
    </citation>
    <scope>NUCLEOTIDE SEQUENCE [LARGE SCALE GENOMIC DNA]</scope>
</reference>
<organism evidence="5 6">
    <name type="scientific">Clavelina lepadiformis</name>
    <name type="common">Light-bulb sea squirt</name>
    <name type="synonym">Ascidia lepadiformis</name>
    <dbReference type="NCBI Taxonomy" id="159417"/>
    <lineage>
        <taxon>Eukaryota</taxon>
        <taxon>Metazoa</taxon>
        <taxon>Chordata</taxon>
        <taxon>Tunicata</taxon>
        <taxon>Ascidiacea</taxon>
        <taxon>Aplousobranchia</taxon>
        <taxon>Clavelinidae</taxon>
        <taxon>Clavelina</taxon>
    </lineage>
</organism>
<feature type="domain" description="PDZ" evidence="4">
    <location>
        <begin position="1173"/>
        <end position="1243"/>
    </location>
</feature>
<dbReference type="EMBL" id="CAWYQH010000001">
    <property type="protein sequence ID" value="CAK8672750.1"/>
    <property type="molecule type" value="Genomic_DNA"/>
</dbReference>
<feature type="compositionally biased region" description="Basic and acidic residues" evidence="2">
    <location>
        <begin position="929"/>
        <end position="939"/>
    </location>
</feature>
<keyword evidence="6" id="KW-1185">Reference proteome</keyword>
<accession>A0ABP0F2T6</accession>
<protein>
    <submittedName>
        <fullName evidence="5">Uncharacterized protein</fullName>
    </submittedName>
</protein>
<feature type="compositionally biased region" description="Polar residues" evidence="2">
    <location>
        <begin position="597"/>
        <end position="608"/>
    </location>
</feature>
<feature type="region of interest" description="Disordered" evidence="2">
    <location>
        <begin position="822"/>
        <end position="846"/>
    </location>
</feature>
<dbReference type="Proteomes" id="UP001642483">
    <property type="component" value="Unassembled WGS sequence"/>
</dbReference>
<feature type="compositionally biased region" description="Polar residues" evidence="2">
    <location>
        <begin position="721"/>
        <end position="730"/>
    </location>
</feature>
<evidence type="ECO:0000256" key="2">
    <source>
        <dbReference type="SAM" id="MobiDB-lite"/>
    </source>
</evidence>
<dbReference type="Gene3D" id="2.30.42.10">
    <property type="match status" value="2"/>
</dbReference>
<feature type="compositionally biased region" description="Low complexity" evidence="2">
    <location>
        <begin position="872"/>
        <end position="901"/>
    </location>
</feature>
<name>A0ABP0F2T6_CLALP</name>
<feature type="compositionally biased region" description="Low complexity" evidence="2">
    <location>
        <begin position="995"/>
        <end position="1007"/>
    </location>
</feature>
<dbReference type="InterPro" id="IPR036034">
    <property type="entry name" value="PDZ_sf"/>
</dbReference>
<feature type="region of interest" description="Disordered" evidence="2">
    <location>
        <begin position="951"/>
        <end position="1020"/>
    </location>
</feature>
<dbReference type="PANTHER" id="PTHR46360:SF1">
    <property type="entry name" value="DISKS LARGE HOMOLOG 5"/>
    <property type="match status" value="1"/>
</dbReference>
<keyword evidence="1" id="KW-0175">Coiled coil</keyword>
<proteinExistence type="predicted"/>
<feature type="coiled-coil region" evidence="1">
    <location>
        <begin position="42"/>
        <end position="269"/>
    </location>
</feature>
<feature type="compositionally biased region" description="Low complexity" evidence="2">
    <location>
        <begin position="1341"/>
        <end position="1350"/>
    </location>
</feature>
<evidence type="ECO:0000313" key="5">
    <source>
        <dbReference type="EMBL" id="CAK8672750.1"/>
    </source>
</evidence>
<dbReference type="Gene3D" id="2.30.30.40">
    <property type="entry name" value="SH3 Domains"/>
    <property type="match status" value="1"/>
</dbReference>
<evidence type="ECO:0000259" key="3">
    <source>
        <dbReference type="PROSITE" id="PS50052"/>
    </source>
</evidence>
<feature type="compositionally biased region" description="Polar residues" evidence="2">
    <location>
        <begin position="962"/>
        <end position="994"/>
    </location>
</feature>
<evidence type="ECO:0000259" key="4">
    <source>
        <dbReference type="PROSITE" id="PS50106"/>
    </source>
</evidence>
<dbReference type="Pfam" id="PF00595">
    <property type="entry name" value="PDZ"/>
    <property type="match status" value="1"/>
</dbReference>
<feature type="region of interest" description="Disordered" evidence="2">
    <location>
        <begin position="1130"/>
        <end position="1154"/>
    </location>
</feature>
<sequence>MNSSGTANTTGNGLISTSDSESPRYTSVTSTSFTIPPLQSEVKNLKQQLETKEMELSDLANRHQKAVSDRESMEGQLKVMKEKVQETDNKLSEIKAESEAAIRQNERDQQELAMIRRRSLVGGGGQIITQMYETILMRYERLNTSHEELRRKMNDESEKRVRLQKQLDAARLRDSGVERESLLRQLNSMTENVYRLERDLSRVREERTMIKREYSLVMSERDAVHKEMDKLQDDLIQKQKEIDKFTVEKAQLLEEKEKLNNQIINLQQGSTTSLDVISMQQELYAAQRERKQALLDKEEKVHEAYNAHKAHTIAKQTIEKISRERDMFKSNVESLKQQLSDAVKEAKDATRWRERAFSEREQLRLELEESRKACDLMAKEREKLVKQLEESVKEHDTTKETKNKILGELRKLQQRENTHSHDSAIDAGEWDSDMNDNAIKKLCIVKVSARPHEITIEKGFYIKYSSVPGIFSGERIMALNDNSLNDKSLFDVQDILNHTDTCLLQLVRQSAGYESVSNQDVIIDNLLHDYSSNPEHRNVPEMWNGAEVNLRKRVKNEQQAYNDLSPVFTKQIDVINAMKIGNRNSAVLHSEAGSPVSNCTASSDPSHTPHNKENVFCPGESASLPSGKRKKPKMTSSRFLFRKKKSRSVVGTSSTGGSNGGTWPRLDSPSLNNLISNGGRLSVFVKRKHRPLITSNTFTPPGGHSAGHTPPTALRGAPNMSPASPNTLHNSISSSYSHSSQSGSVTQSSQSTKKLQAVTRIKLHKSGRRERPNSAPMDDCILIPWQPHSVNNNNTTTSLVNSSVQDNNKGNVRHMYLAGHSQNNATNTSTDICQPKSPSVTTSSDLLSLPYSARSPYLRQKSVPDWSHGSKLSSTLPSALPNTSLSSSLNASSSSSVALTSRARNANSLPRPSSARPTFSVPPYSSNTETRKSRTLECRRIRIPSEVSVGIRISGPDRGSVSLGSDRSTPVLSQTSHSPDPVETTSRSASQTDASVSSLSVASTVSSRSKKPPVSNDPRYVTMVKGPEPIGISIVSGGESGGIFVSRLTERSIAAKAGLEYGDQLLEYNGVNLRNAKEEQARVIISQTQPGDNIKLLAQYNLEKYKQSIESNLSDTLGIAHPISTPIVNEEKEERTITPDATPRASPHVEETLRSQRMTEPRYVFLSEGCNHIKLAGGNSFGIYVASVQSNEDTLTPNGSDLRIGDKILEFNSVMFDNTTLEGASLLLSRGVASCSMRVIYEPNKFKQIYGLPGDHFFVRALFDHPVDKEGALRFDRNSILLIENTYPDYVTGQWIAWLVDEQGLKSTKGRIPSKVTVEKDRENSSHPLDDVTSFTELNSGKRLSGSGRRSFFKRKKPHRTSSRSSGDVRLPKSLSETSIETVADVASEHLGAYQVVEKHSSDTRRPVIIFGPHSSLVVERLTREHTQQFVKCCLVPVTNVGSTIQGSVVDTYTQNAENLALTGDELKKTMAQHPDRHVLLELSIDAVDRLHSMKFYPIILFIKYTSAKKVKESQDKTPGREKITMKRCKEILERTNSIERRLMSKYYGTVTINGGTASIVASKVSKVVSHEHNKVLWLPAKSELLNY</sequence>
<feature type="coiled-coil region" evidence="1">
    <location>
        <begin position="318"/>
        <end position="387"/>
    </location>
</feature>
<feature type="region of interest" description="Disordered" evidence="2">
    <location>
        <begin position="1317"/>
        <end position="1374"/>
    </location>
</feature>
<feature type="region of interest" description="Disordered" evidence="2">
    <location>
        <begin position="597"/>
        <end position="667"/>
    </location>
</feature>